<sequence>MSDYHLYLSLIPEALIASMLEPEEFGSYYAVGRSGRVFGESIFFELDPSFRSDDFAFSLADERCVTQPDGKPKSSVYLGIYNVLARIPVAAIGKLYLVTDDGRTLELERADYTPDREHPLHLYQEFCPKSPLVASRLEPQAFCRSITDPTRPVNLPRIAFSDMTLGELAFDPLNGKADDLPYRYIPHLRDVLSDFTANTKDSKLVLKHVRDAVLYRTVQTGFYVGDHDHFAFYPFPSREALKSTYYDWWRSAQISHFD</sequence>
<organism evidence="1 2">
    <name type="scientific">Lamprobacter modestohalophilus</name>
    <dbReference type="NCBI Taxonomy" id="1064514"/>
    <lineage>
        <taxon>Bacteria</taxon>
        <taxon>Pseudomonadati</taxon>
        <taxon>Pseudomonadota</taxon>
        <taxon>Gammaproteobacteria</taxon>
        <taxon>Chromatiales</taxon>
        <taxon>Chromatiaceae</taxon>
        <taxon>Lamprobacter</taxon>
    </lineage>
</organism>
<accession>A0A9X0W5J8</accession>
<dbReference type="RefSeq" id="WP_200237751.1">
    <property type="nucleotide sequence ID" value="NZ_NRRY01000002.1"/>
</dbReference>
<keyword evidence="2" id="KW-1185">Reference proteome</keyword>
<reference evidence="1 2" key="1">
    <citation type="journal article" date="2020" name="Microorganisms">
        <title>Osmotic Adaptation and Compatible Solute Biosynthesis of Phototrophic Bacteria as Revealed from Genome Analyses.</title>
        <authorList>
            <person name="Imhoff J.F."/>
            <person name="Rahn T."/>
            <person name="Kunzel S."/>
            <person name="Keller A."/>
            <person name="Neulinger S.C."/>
        </authorList>
    </citation>
    <scope>NUCLEOTIDE SEQUENCE [LARGE SCALE GENOMIC DNA]</scope>
    <source>
        <strain evidence="1 2">DSM 25653</strain>
    </source>
</reference>
<name>A0A9X0W5J8_9GAMM</name>
<evidence type="ECO:0000313" key="1">
    <source>
        <dbReference type="EMBL" id="MBK1617255.1"/>
    </source>
</evidence>
<comment type="caution">
    <text evidence="1">The sequence shown here is derived from an EMBL/GenBank/DDBJ whole genome shotgun (WGS) entry which is preliminary data.</text>
</comment>
<dbReference type="AlphaFoldDB" id="A0A9X0W5J8"/>
<protein>
    <submittedName>
        <fullName evidence="1">Uncharacterized protein</fullName>
    </submittedName>
</protein>
<gene>
    <name evidence="1" type="ORF">CKO42_02070</name>
</gene>
<dbReference type="EMBL" id="NRRY01000002">
    <property type="protein sequence ID" value="MBK1617255.1"/>
    <property type="molecule type" value="Genomic_DNA"/>
</dbReference>
<dbReference type="Proteomes" id="UP001138768">
    <property type="component" value="Unassembled WGS sequence"/>
</dbReference>
<proteinExistence type="predicted"/>
<evidence type="ECO:0000313" key="2">
    <source>
        <dbReference type="Proteomes" id="UP001138768"/>
    </source>
</evidence>